<feature type="compositionally biased region" description="Low complexity" evidence="1">
    <location>
        <begin position="119"/>
        <end position="136"/>
    </location>
</feature>
<dbReference type="EMBL" id="CACRSJ010000109">
    <property type="protein sequence ID" value="VYS63349.1"/>
    <property type="molecule type" value="Genomic_DNA"/>
</dbReference>
<evidence type="ECO:0000313" key="6">
    <source>
        <dbReference type="Proteomes" id="UP000516314"/>
    </source>
</evidence>
<evidence type="ECO:0000313" key="5">
    <source>
        <dbReference type="Proteomes" id="UP000426265"/>
    </source>
</evidence>
<evidence type="ECO:0000256" key="2">
    <source>
        <dbReference type="SAM" id="SignalP"/>
    </source>
</evidence>
<dbReference type="ExpressionAtlas" id="A0A654FR71">
    <property type="expression patterns" value="differential"/>
</dbReference>
<dbReference type="Proteomes" id="UP000426265">
    <property type="component" value="Unassembled WGS sequence"/>
</dbReference>
<evidence type="ECO:0000313" key="3">
    <source>
        <dbReference type="EMBL" id="CAD5328532.1"/>
    </source>
</evidence>
<dbReference type="AlphaFoldDB" id="A0A654FR71"/>
<dbReference type="InterPro" id="IPR009891">
    <property type="entry name" value="TAP35_44"/>
</dbReference>
<evidence type="ECO:0000313" key="4">
    <source>
        <dbReference type="EMBL" id="VYS63349.1"/>
    </source>
</evidence>
<reference evidence="3 6" key="2">
    <citation type="submission" date="2020-09" db="EMBL/GenBank/DDBJ databases">
        <authorList>
            <person name="Ashkenazy H."/>
        </authorList>
    </citation>
    <scope>NUCLEOTIDE SEQUENCE [LARGE SCALE GENOMIC DNA]</scope>
    <source>
        <strain evidence="6">cv. Cdm-0</strain>
    </source>
</reference>
<gene>
    <name evidence="4" type="ORF">AN1_LOCUS18767</name>
    <name evidence="3" type="ORF">AT9943_LOCUS16175</name>
</gene>
<keyword evidence="2" id="KW-0732">Signal</keyword>
<proteinExistence type="predicted"/>
<name>A0A654FR71_ARATH</name>
<protein>
    <submittedName>
        <fullName evidence="3">(thale cress) hypothetical protein</fullName>
    </submittedName>
</protein>
<feature type="region of interest" description="Disordered" evidence="1">
    <location>
        <begin position="61"/>
        <end position="82"/>
    </location>
</feature>
<dbReference type="EMBL" id="LR881469">
    <property type="protein sequence ID" value="CAD5328532.1"/>
    <property type="molecule type" value="Genomic_DNA"/>
</dbReference>
<feature type="signal peptide" evidence="2">
    <location>
        <begin position="1"/>
        <end position="23"/>
    </location>
</feature>
<dbReference type="Proteomes" id="UP000516314">
    <property type="component" value="Chromosome 4"/>
</dbReference>
<accession>A0A654FR71</accession>
<dbReference type="Pfam" id="PF07265">
    <property type="entry name" value="TAP35_44"/>
    <property type="match status" value="1"/>
</dbReference>
<sequence>MSISRVYLCLIFLTFVSSPLVLCSRSPKLAAASAAIGKKHGKEQVRSPAMLVSESPKVDLSSSMTHIDDPASPKVDSSSSMTHIDEPATNSAIAGFFRYRLPFQGWPFHKYAPFPMGTPTNPSVPVTSTPSSGAAAAEEEETEKVPSAPSKGNRDGGNA</sequence>
<reference evidence="4 5" key="1">
    <citation type="submission" date="2019-11" db="EMBL/GenBank/DDBJ databases">
        <authorList>
            <person name="Jiao W.-B."/>
            <person name="Schneeberger K."/>
        </authorList>
    </citation>
    <scope>NUCLEOTIDE SEQUENCE [LARGE SCALE GENOMIC DNA]</scope>
    <source>
        <strain evidence="5">cv. An-1</strain>
    </source>
</reference>
<feature type="region of interest" description="Disordered" evidence="1">
    <location>
        <begin position="119"/>
        <end position="159"/>
    </location>
</feature>
<evidence type="ECO:0000256" key="1">
    <source>
        <dbReference type="SAM" id="MobiDB-lite"/>
    </source>
</evidence>
<organism evidence="4 5">
    <name type="scientific">Arabidopsis thaliana</name>
    <name type="common">Mouse-ear cress</name>
    <dbReference type="NCBI Taxonomy" id="3702"/>
    <lineage>
        <taxon>Eukaryota</taxon>
        <taxon>Viridiplantae</taxon>
        <taxon>Streptophyta</taxon>
        <taxon>Embryophyta</taxon>
        <taxon>Tracheophyta</taxon>
        <taxon>Spermatophyta</taxon>
        <taxon>Magnoliopsida</taxon>
        <taxon>eudicotyledons</taxon>
        <taxon>Gunneridae</taxon>
        <taxon>Pentapetalae</taxon>
        <taxon>rosids</taxon>
        <taxon>malvids</taxon>
        <taxon>Brassicales</taxon>
        <taxon>Brassicaceae</taxon>
        <taxon>Camelineae</taxon>
        <taxon>Arabidopsis</taxon>
    </lineage>
</organism>
<feature type="chain" id="PRO_5036376998" evidence="2">
    <location>
        <begin position="24"/>
        <end position="159"/>
    </location>
</feature>